<comment type="function">
    <text evidence="6">Involved in copper resistance.</text>
</comment>
<evidence type="ECO:0000256" key="2">
    <source>
        <dbReference type="ARBA" id="ARBA00022475"/>
    </source>
</evidence>
<dbReference type="GO" id="GO:0006825">
    <property type="term" value="P:copper ion transport"/>
    <property type="evidence" value="ECO:0007669"/>
    <property type="project" value="InterPro"/>
</dbReference>
<dbReference type="Proteomes" id="UP000032568">
    <property type="component" value="Chromosome"/>
</dbReference>
<dbReference type="PANTHER" id="PTHR34820">
    <property type="entry name" value="INNER MEMBRANE PROTEIN YEBZ"/>
    <property type="match status" value="1"/>
</dbReference>
<accession>A0AAE9YNX0</accession>
<proteinExistence type="inferred from homology"/>
<keyword evidence="4 6" id="KW-1133">Transmembrane helix</keyword>
<dbReference type="RefSeq" id="WP_053042916.1">
    <property type="nucleotide sequence ID" value="NZ_CP059735.1"/>
</dbReference>
<dbReference type="EMBL" id="CP059735">
    <property type="protein sequence ID" value="WDD97518.1"/>
    <property type="molecule type" value="Genomic_DNA"/>
</dbReference>
<feature type="domain" description="Copper resistance protein D" evidence="7">
    <location>
        <begin position="190"/>
        <end position="292"/>
    </location>
</feature>
<comment type="similarity">
    <text evidence="6">Belongs to the CopD family.</text>
</comment>
<keyword evidence="9" id="KW-1185">Reference proteome</keyword>
<dbReference type="Pfam" id="PF05425">
    <property type="entry name" value="CopD"/>
    <property type="match status" value="1"/>
</dbReference>
<dbReference type="AlphaFoldDB" id="A0AAE9YNX0"/>
<feature type="transmembrane region" description="Helical" evidence="6">
    <location>
        <begin position="279"/>
        <end position="301"/>
    </location>
</feature>
<evidence type="ECO:0000259" key="7">
    <source>
        <dbReference type="Pfam" id="PF05425"/>
    </source>
</evidence>
<keyword evidence="6" id="KW-0997">Cell inner membrane</keyword>
<gene>
    <name evidence="8" type="ORF">SG35_019655</name>
</gene>
<organism evidence="8 9">
    <name type="scientific">Thalassomonas actiniarum</name>
    <dbReference type="NCBI Taxonomy" id="485447"/>
    <lineage>
        <taxon>Bacteria</taxon>
        <taxon>Pseudomonadati</taxon>
        <taxon>Pseudomonadota</taxon>
        <taxon>Gammaproteobacteria</taxon>
        <taxon>Alteromonadales</taxon>
        <taxon>Colwelliaceae</taxon>
        <taxon>Thalassomonas</taxon>
    </lineage>
</organism>
<reference evidence="8 9" key="2">
    <citation type="journal article" date="2022" name="Mar. Drugs">
        <title>Bioassay-Guided Fractionation Leads to the Detection of Cholic Acid Generated by the Rare Thalassomonas sp.</title>
        <authorList>
            <person name="Pheiffer F."/>
            <person name="Schneider Y.K."/>
            <person name="Hansen E.H."/>
            <person name="Andersen J.H."/>
            <person name="Isaksson J."/>
            <person name="Busche T."/>
            <person name="R C."/>
            <person name="Kalinowski J."/>
            <person name="Zyl L.V."/>
            <person name="Trindade M."/>
        </authorList>
    </citation>
    <scope>NUCLEOTIDE SEQUENCE [LARGE SCALE GENOMIC DNA]</scope>
    <source>
        <strain evidence="8 9">A5K-106</strain>
    </source>
</reference>
<comment type="subcellular location">
    <subcellularLocation>
        <location evidence="6">Cell inner membrane</location>
        <topology evidence="6">Multi-pass membrane protein</topology>
    </subcellularLocation>
    <subcellularLocation>
        <location evidence="1">Cell membrane</location>
        <topology evidence="1">Multi-pass membrane protein</topology>
    </subcellularLocation>
</comment>
<evidence type="ECO:0000256" key="4">
    <source>
        <dbReference type="ARBA" id="ARBA00022989"/>
    </source>
</evidence>
<feature type="transmembrane region" description="Helical" evidence="6">
    <location>
        <begin position="229"/>
        <end position="249"/>
    </location>
</feature>
<reference evidence="8 9" key="1">
    <citation type="journal article" date="2015" name="Genome Announc.">
        <title>Draft Genome Sequences of Marine Isolates of Thalassomonas viridans and Thalassomonas actiniarum.</title>
        <authorList>
            <person name="Olonade I."/>
            <person name="van Zyl L.J."/>
            <person name="Trindade M."/>
        </authorList>
    </citation>
    <scope>NUCLEOTIDE SEQUENCE [LARGE SCALE GENOMIC DNA]</scope>
    <source>
        <strain evidence="8 9">A5K-106</strain>
    </source>
</reference>
<dbReference type="GO" id="GO:0005886">
    <property type="term" value="C:plasma membrane"/>
    <property type="evidence" value="ECO:0007669"/>
    <property type="project" value="UniProtKB-SubCell"/>
</dbReference>
<feature type="transmembrane region" description="Helical" evidence="6">
    <location>
        <begin position="126"/>
        <end position="145"/>
    </location>
</feature>
<dbReference type="InterPro" id="IPR032694">
    <property type="entry name" value="CopC/D"/>
</dbReference>
<evidence type="ECO:0000256" key="6">
    <source>
        <dbReference type="RuleBase" id="RU369037"/>
    </source>
</evidence>
<evidence type="ECO:0000256" key="1">
    <source>
        <dbReference type="ARBA" id="ARBA00004651"/>
    </source>
</evidence>
<feature type="transmembrane region" description="Helical" evidence="6">
    <location>
        <begin position="195"/>
        <end position="217"/>
    </location>
</feature>
<feature type="transmembrane region" description="Helical" evidence="6">
    <location>
        <begin position="157"/>
        <end position="183"/>
    </location>
</feature>
<dbReference type="KEGG" id="tact:SG35_019655"/>
<sequence>MALSIWDVGDIISRWLIYMGVAAAVGGPFIGALIRANTNIQAIIRYTRLCLCLGITAVIINFLMGVGAVSQTGFFGMFDGESVHRLWQGPSGDALFWRLSGFTAIAALFLLHLRRKPEAQASNRKLFFLCYLSGIAALSYSFTLLGNTAELGSSARWLMALHIITSAWWLGALYPLLICYQLLNLSNLYRVMRFFGQLTLIMVPLLLLGGGGLLSQMLTSTGDLFTTTYGQTMLLKLITVTTVFLLVVLHKHKYKHSLVPMLNQVQVLTLKKNAIVSELFLADIILVITAVLSSILGPTVLS</sequence>
<evidence type="ECO:0000256" key="5">
    <source>
        <dbReference type="ARBA" id="ARBA00023136"/>
    </source>
</evidence>
<keyword evidence="3 6" id="KW-0812">Transmembrane</keyword>
<feature type="transmembrane region" description="Helical" evidence="6">
    <location>
        <begin position="15"/>
        <end position="34"/>
    </location>
</feature>
<keyword evidence="5 6" id="KW-0472">Membrane</keyword>
<dbReference type="PANTHER" id="PTHR34820:SF4">
    <property type="entry name" value="INNER MEMBRANE PROTEIN YEBZ"/>
    <property type="match status" value="1"/>
</dbReference>
<name>A0AAE9YNX0_9GAMM</name>
<evidence type="ECO:0000256" key="3">
    <source>
        <dbReference type="ARBA" id="ARBA00022692"/>
    </source>
</evidence>
<evidence type="ECO:0000313" key="9">
    <source>
        <dbReference type="Proteomes" id="UP000032568"/>
    </source>
</evidence>
<feature type="transmembrane region" description="Helical" evidence="6">
    <location>
        <begin position="95"/>
        <end position="114"/>
    </location>
</feature>
<dbReference type="GO" id="GO:0046688">
    <property type="term" value="P:response to copper ion"/>
    <property type="evidence" value="ECO:0007669"/>
    <property type="project" value="UniProtKB-UniRule"/>
</dbReference>
<keyword evidence="6" id="KW-0186">Copper</keyword>
<feature type="transmembrane region" description="Helical" evidence="6">
    <location>
        <begin position="46"/>
        <end position="75"/>
    </location>
</feature>
<keyword evidence="2 6" id="KW-1003">Cell membrane</keyword>
<protein>
    <recommendedName>
        <fullName evidence="6">Copper resistance protein D</fullName>
    </recommendedName>
</protein>
<evidence type="ECO:0000313" key="8">
    <source>
        <dbReference type="EMBL" id="WDD97518.1"/>
    </source>
</evidence>
<dbReference type="InterPro" id="IPR008457">
    <property type="entry name" value="Cu-R_CopD_dom"/>
</dbReference>